<dbReference type="STRING" id="153971.AWC19_09695"/>
<gene>
    <name evidence="2" type="ORF">AWC19_09695</name>
</gene>
<dbReference type="AlphaFoldDB" id="A0A1X1ZMR3"/>
<protein>
    <submittedName>
        <fullName evidence="2">Uncharacterized protein</fullName>
    </submittedName>
</protein>
<dbReference type="EMBL" id="LQPJ01000102">
    <property type="protein sequence ID" value="ORW24371.1"/>
    <property type="molecule type" value="Genomic_DNA"/>
</dbReference>
<feature type="transmembrane region" description="Helical" evidence="1">
    <location>
        <begin position="71"/>
        <end position="91"/>
    </location>
</feature>
<keyword evidence="1" id="KW-0472">Membrane</keyword>
<comment type="caution">
    <text evidence="2">The sequence shown here is derived from an EMBL/GenBank/DDBJ whole genome shotgun (WGS) entry which is preliminary data.</text>
</comment>
<sequence>MGAVAAMALAGASVLVGRKQLTNLRALSVMNALALAVHQYEEYVDPGYFAGQFNAGVVRSKQPRNYPLNRQSSLCINTVLAYPFYLAPIIFPRLKWLGLPPMLFGLFQAVDHGIVMPALARSKYSPGFLAASLLHVPIGLTYIRALRTEGPIDRGTWRKSIGVTTLFFAALMVPLFGYLDKNSPYTFSAKHMGRYDTGTHPVPTSTIDSA</sequence>
<keyword evidence="3" id="KW-1185">Reference proteome</keyword>
<dbReference type="RefSeq" id="WP_158090873.1">
    <property type="nucleotide sequence ID" value="NZ_LQPJ01000102.1"/>
</dbReference>
<dbReference type="Pfam" id="PF13787">
    <property type="entry name" value="HXXEE"/>
    <property type="match status" value="1"/>
</dbReference>
<proteinExistence type="predicted"/>
<feature type="transmembrane region" description="Helical" evidence="1">
    <location>
        <begin position="126"/>
        <end position="145"/>
    </location>
</feature>
<feature type="transmembrane region" description="Helical" evidence="1">
    <location>
        <begin position="157"/>
        <end position="179"/>
    </location>
</feature>
<evidence type="ECO:0000313" key="3">
    <source>
        <dbReference type="Proteomes" id="UP000193529"/>
    </source>
</evidence>
<organism evidence="2 3">
    <name type="scientific">Mycobacterium palustre</name>
    <dbReference type="NCBI Taxonomy" id="153971"/>
    <lineage>
        <taxon>Bacteria</taxon>
        <taxon>Bacillati</taxon>
        <taxon>Actinomycetota</taxon>
        <taxon>Actinomycetes</taxon>
        <taxon>Mycobacteriales</taxon>
        <taxon>Mycobacteriaceae</taxon>
        <taxon>Mycobacterium</taxon>
        <taxon>Mycobacterium simiae complex</taxon>
    </lineage>
</organism>
<accession>A0A1X1ZMR3</accession>
<reference evidence="2 3" key="1">
    <citation type="submission" date="2016-01" db="EMBL/GenBank/DDBJ databases">
        <title>The new phylogeny of the genus Mycobacterium.</title>
        <authorList>
            <person name="Tarcisio F."/>
            <person name="Conor M."/>
            <person name="Antonella G."/>
            <person name="Elisabetta G."/>
            <person name="Giulia F.S."/>
            <person name="Sara T."/>
            <person name="Anna F."/>
            <person name="Clotilde B."/>
            <person name="Roberto B."/>
            <person name="Veronica D.S."/>
            <person name="Fabio R."/>
            <person name="Monica P."/>
            <person name="Olivier J."/>
            <person name="Enrico T."/>
            <person name="Nicola S."/>
        </authorList>
    </citation>
    <scope>NUCLEOTIDE SEQUENCE [LARGE SCALE GENOMIC DNA]</scope>
    <source>
        <strain evidence="2 3">DSM 44572</strain>
    </source>
</reference>
<dbReference type="InterPro" id="IPR025671">
    <property type="entry name" value="HXXEE"/>
</dbReference>
<evidence type="ECO:0000313" key="2">
    <source>
        <dbReference type="EMBL" id="ORW24371.1"/>
    </source>
</evidence>
<keyword evidence="1" id="KW-0812">Transmembrane</keyword>
<keyword evidence="1" id="KW-1133">Transmembrane helix</keyword>
<dbReference type="OrthoDB" id="2591569at2"/>
<evidence type="ECO:0000256" key="1">
    <source>
        <dbReference type="SAM" id="Phobius"/>
    </source>
</evidence>
<dbReference type="Proteomes" id="UP000193529">
    <property type="component" value="Unassembled WGS sequence"/>
</dbReference>
<name>A0A1X1ZMR3_9MYCO</name>